<evidence type="ECO:0000256" key="1">
    <source>
        <dbReference type="PROSITE-ProRule" id="PRU00047"/>
    </source>
</evidence>
<dbReference type="PROSITE" id="PS50158">
    <property type="entry name" value="ZF_CCHC"/>
    <property type="match status" value="1"/>
</dbReference>
<dbReference type="InterPro" id="IPR000477">
    <property type="entry name" value="RT_dom"/>
</dbReference>
<dbReference type="Gene3D" id="3.60.10.10">
    <property type="entry name" value="Endonuclease/exonuclease/phosphatase"/>
    <property type="match status" value="2"/>
</dbReference>
<dbReference type="InterPro" id="IPR044730">
    <property type="entry name" value="RNase_H-like_dom_plant"/>
</dbReference>
<dbReference type="GO" id="GO:0008270">
    <property type="term" value="F:zinc ion binding"/>
    <property type="evidence" value="ECO:0007669"/>
    <property type="project" value="UniProtKB-KW"/>
</dbReference>
<evidence type="ECO:0000259" key="5">
    <source>
        <dbReference type="PROSITE" id="PS50878"/>
    </source>
</evidence>
<feature type="compositionally biased region" description="Low complexity" evidence="2">
    <location>
        <begin position="39"/>
        <end position="55"/>
    </location>
</feature>
<feature type="domain" description="Reverse transcriptase" evidence="5">
    <location>
        <begin position="1085"/>
        <end position="1350"/>
    </location>
</feature>
<dbReference type="PANTHER" id="PTHR46890:SF48">
    <property type="entry name" value="RNA-DIRECTED DNA POLYMERASE"/>
    <property type="match status" value="1"/>
</dbReference>
<keyword evidence="3" id="KW-0812">Transmembrane</keyword>
<dbReference type="SUPFAM" id="SSF53098">
    <property type="entry name" value="Ribonuclease H-like"/>
    <property type="match status" value="1"/>
</dbReference>
<evidence type="ECO:0000259" key="4">
    <source>
        <dbReference type="PROSITE" id="PS50158"/>
    </source>
</evidence>
<feature type="transmembrane region" description="Helical" evidence="3">
    <location>
        <begin position="1535"/>
        <end position="1554"/>
    </location>
</feature>
<dbReference type="InterPro" id="IPR002156">
    <property type="entry name" value="RNaseH_domain"/>
</dbReference>
<dbReference type="CDD" id="cd06222">
    <property type="entry name" value="RNase_H_like"/>
    <property type="match status" value="1"/>
</dbReference>
<dbReference type="InterPro" id="IPR036397">
    <property type="entry name" value="RNaseH_sf"/>
</dbReference>
<organism evidence="7">
    <name type="scientific">Fagus sylvatica</name>
    <name type="common">Beechnut</name>
    <dbReference type="NCBI Taxonomy" id="28930"/>
    <lineage>
        <taxon>Eukaryota</taxon>
        <taxon>Viridiplantae</taxon>
        <taxon>Streptophyta</taxon>
        <taxon>Embryophyta</taxon>
        <taxon>Tracheophyta</taxon>
        <taxon>Spermatophyta</taxon>
        <taxon>Magnoliopsida</taxon>
        <taxon>eudicotyledons</taxon>
        <taxon>Gunneridae</taxon>
        <taxon>Pentapetalae</taxon>
        <taxon>rosids</taxon>
        <taxon>fabids</taxon>
        <taxon>Fagales</taxon>
        <taxon>Fagaceae</taxon>
        <taxon>Fagus</taxon>
    </lineage>
</organism>
<keyword evidence="3" id="KW-0472">Membrane</keyword>
<dbReference type="InterPro" id="IPR001878">
    <property type="entry name" value="Znf_CCHC"/>
</dbReference>
<name>A0A2N9IRQ7_FAGSY</name>
<evidence type="ECO:0000313" key="7">
    <source>
        <dbReference type="EMBL" id="SPD27512.1"/>
    </source>
</evidence>
<feature type="domain" description="CCHC-type" evidence="4">
    <location>
        <begin position="318"/>
        <end position="333"/>
    </location>
</feature>
<dbReference type="InterPro" id="IPR012337">
    <property type="entry name" value="RNaseH-like_sf"/>
</dbReference>
<feature type="region of interest" description="Disordered" evidence="2">
    <location>
        <begin position="39"/>
        <end position="132"/>
    </location>
</feature>
<keyword evidence="1" id="KW-0863">Zinc-finger</keyword>
<evidence type="ECO:0000256" key="3">
    <source>
        <dbReference type="SAM" id="Phobius"/>
    </source>
</evidence>
<proteinExistence type="predicted"/>
<dbReference type="InterPro" id="IPR052343">
    <property type="entry name" value="Retrotransposon-Effector_Assoc"/>
</dbReference>
<dbReference type="InterPro" id="IPR025558">
    <property type="entry name" value="DUF4283"/>
</dbReference>
<accession>A0A2N9IRQ7</accession>
<dbReference type="GO" id="GO:0003676">
    <property type="term" value="F:nucleic acid binding"/>
    <property type="evidence" value="ECO:0007669"/>
    <property type="project" value="InterPro"/>
</dbReference>
<dbReference type="GO" id="GO:0004523">
    <property type="term" value="F:RNA-DNA hybrid ribonuclease activity"/>
    <property type="evidence" value="ECO:0007669"/>
    <property type="project" value="InterPro"/>
</dbReference>
<sequence>MVVTTSTAVATSSSSIVPTVANAAPRLSSAGMVVATSTAVATSSSSAVPTATNATPRMEDTDMSDHPKEKDRVRSSVNGDHLDHSFEDDGTSRRNNKKHKESHSISVPDKGHGSESLIGDVEPTSAPTSPIRARTGISYKDSLIGDIPGAYEHAFFGNGMEEDETISSDEEEDEEPPKEGEVVIKFTRELKHRIRAPWSTSLIVKVFGRSVGYVFLVNKLKIMWNFAGNFSCVDLGLGFFLIRFDSQSGFEDVLKRGPWFIGSSLGPVLRVDFNTAVDTRGRFARICVQLDLDKPLARTVRVGKTRLAVIYEGVGLLCFHCGRIGHRSELCPSRVLEAEEIPVDTAGLRTEEKEKMKAFGPWMLITHRKRQSKLVMPGVPRDGPAASAAPDRANANRRVAGAGAVDGQRRAKPLQNFRRPTKIPKPKIIIFPSLLHNNHHPPALPSLSALNSLNPKVVMTSTQWGVFPLFKASPSWRIRLGGQSIRIDEDVIELIRKDPLHLWGWYDGEIAQAWTEIASAVQEEDPPLLTDMVWLQDISPYWNFLTDIPRIDGIHCPQRVRCQPLRELRFVQFSGGGVLRNIAGIRREEGDVINPNPLQLARKSEFSQVSSDCEMRAPVQSLDPLLRVEGDGKAWNSLEAEGTLFPPSNPPFMSSSEIGVNILTWNCRGVLNPCFRKALLDTLQINNPDILIFIETKLGGDRAAELARSFPFDGFLCINTIGFAGGIWILWKTEAVEVDHLCSTEQEIHASVKRNGDNRPSNSRIQDFRNCLNACNMIDLGFSGPKFTWSNCHDMNSLIMERIDRVLANPDWRILFPEASVTHLTRTHSDHCPVLLNLCPNIPCILPKPFRFESIWFSHVDFPSIVEKAWATPALNLSITFSIFAALVSAWNKSKFGNIFHRKKRILARLNGVQCALTSRPSESLSRIEKSLREDYFVILKLEEELWALKSRVGWVVEGDRNTKFFHTSTIVRRRANKIVRLRNSVGEWIIDNELIRLHIQQGFVDLFSTSHLHNPSGFCLPMWAPRISDQEALSLTAHVDANDVKRSLWSLKAFKAPGPDGLHPGFFQKCWSIVGGSVVKEVSQIFSSGRMPEYLNRTLISLIPKCLGPETLSQFRPISLCNTVYKIVTKIIVSRLRPIIDNLVSPFQAAFVPGRRGLDNVVIAQELIHSIHRKKGRMGQLILKLDLEKVYDRLECVFIREVLTFFKFHPSFVDLVLECVSTSSFSILVNGGQLDNFKPSRGIRQGDPLSPYLFILCMEYLSLKILEACDNNSWKAIKASRILEDFCLQSGQKVSLTKSKVFFSPNVNPTLRQHLCGILGVSSTPNLGKVILVQSVTSAIPAYYMQNVALPIRVCSNLDKLNRDFLWGSTDERKKMHMVSWDKVCRPRDLGGLGLYSTKARNLALLAKLNWRVMEDPNSLWAKTLIAKYCPNGIMDERLGIRRSGSSNWKGLKKGHEVFRKGLRWVVNNGQEISFWHDLWVGDRPLRSLVHGPLSSWEDSLRVCDVVEGVSMWNLSTLSLDIPPWVNLNLAKHILLLVTIFLNALVLILPPGFGNYSKVKNMISTPIKWVVPPLGWFKLNTDGSSLGNPGLAGGGGVIRNHVGDWVGGFSRAFGITTSVQAELRALKDGLNLAIDLGILNLEIEMDSLVAVELVNSITTPNPFLSTIVTDCKSLMERFENCSLQHIFREANGCADVLTKTGCDQSPDFISFSNAPAHVLKALAFDVLSVTRFRLISS</sequence>
<evidence type="ECO:0000259" key="6">
    <source>
        <dbReference type="PROSITE" id="PS50879"/>
    </source>
</evidence>
<dbReference type="PROSITE" id="PS50879">
    <property type="entry name" value="RNASE_H_1"/>
    <property type="match status" value="1"/>
</dbReference>
<dbReference type="Pfam" id="PF00078">
    <property type="entry name" value="RVT_1"/>
    <property type="match status" value="1"/>
</dbReference>
<dbReference type="InterPro" id="IPR036691">
    <property type="entry name" value="Endo/exonu/phosph_ase_sf"/>
</dbReference>
<feature type="compositionally biased region" description="Basic and acidic residues" evidence="2">
    <location>
        <begin position="57"/>
        <end position="92"/>
    </location>
</feature>
<dbReference type="SUPFAM" id="SSF56672">
    <property type="entry name" value="DNA/RNA polymerases"/>
    <property type="match status" value="1"/>
</dbReference>
<dbReference type="Gene3D" id="3.30.420.10">
    <property type="entry name" value="Ribonuclease H-like superfamily/Ribonuclease H"/>
    <property type="match status" value="1"/>
</dbReference>
<keyword evidence="1" id="KW-0479">Metal-binding</keyword>
<reference evidence="7" key="1">
    <citation type="submission" date="2018-02" db="EMBL/GenBank/DDBJ databases">
        <authorList>
            <person name="Cohen D.B."/>
            <person name="Kent A.D."/>
        </authorList>
    </citation>
    <scope>NUCLEOTIDE SEQUENCE</scope>
</reference>
<keyword evidence="1" id="KW-0862">Zinc</keyword>
<keyword evidence="3" id="KW-1133">Transmembrane helix</keyword>
<evidence type="ECO:0008006" key="8">
    <source>
        <dbReference type="Google" id="ProtNLM"/>
    </source>
</evidence>
<dbReference type="CDD" id="cd01650">
    <property type="entry name" value="RT_nLTR_like"/>
    <property type="match status" value="1"/>
</dbReference>
<dbReference type="Pfam" id="PF14111">
    <property type="entry name" value="DUF4283"/>
    <property type="match status" value="1"/>
</dbReference>
<dbReference type="EMBL" id="OIVN01006195">
    <property type="protein sequence ID" value="SPD27512.1"/>
    <property type="molecule type" value="Genomic_DNA"/>
</dbReference>
<dbReference type="InterPro" id="IPR043502">
    <property type="entry name" value="DNA/RNA_pol_sf"/>
</dbReference>
<dbReference type="PANTHER" id="PTHR46890">
    <property type="entry name" value="NON-LTR RETROLELEMENT REVERSE TRANSCRIPTASE-LIKE PROTEIN-RELATED"/>
    <property type="match status" value="1"/>
</dbReference>
<dbReference type="SUPFAM" id="SSF56219">
    <property type="entry name" value="DNase I-like"/>
    <property type="match status" value="1"/>
</dbReference>
<gene>
    <name evidence="7" type="ORF">FSB_LOCUS55394</name>
</gene>
<dbReference type="Pfam" id="PF13456">
    <property type="entry name" value="RVT_3"/>
    <property type="match status" value="1"/>
</dbReference>
<feature type="domain" description="RNase H type-1" evidence="6">
    <location>
        <begin position="1574"/>
        <end position="1704"/>
    </location>
</feature>
<evidence type="ECO:0000256" key="2">
    <source>
        <dbReference type="SAM" id="MobiDB-lite"/>
    </source>
</evidence>
<dbReference type="PROSITE" id="PS50878">
    <property type="entry name" value="RT_POL"/>
    <property type="match status" value="1"/>
</dbReference>
<protein>
    <recommendedName>
        <fullName evidence="8">CCHC-type domain-containing protein</fullName>
    </recommendedName>
</protein>